<dbReference type="PANTHER" id="PTHR11347">
    <property type="entry name" value="CYCLIC NUCLEOTIDE PHOSPHODIESTERASE"/>
    <property type="match status" value="1"/>
</dbReference>
<name>A0A812XUG1_SYMPI</name>
<feature type="domain" description="PDEase" evidence="4">
    <location>
        <begin position="1"/>
        <end position="149"/>
    </location>
</feature>
<evidence type="ECO:0000256" key="2">
    <source>
        <dbReference type="ARBA" id="ARBA00022801"/>
    </source>
</evidence>
<dbReference type="SUPFAM" id="SSF109604">
    <property type="entry name" value="HD-domain/PDEase-like"/>
    <property type="match status" value="1"/>
</dbReference>
<dbReference type="GO" id="GO:0007165">
    <property type="term" value="P:signal transduction"/>
    <property type="evidence" value="ECO:0007669"/>
    <property type="project" value="InterPro"/>
</dbReference>
<comment type="caution">
    <text evidence="5">The sequence shown here is derived from an EMBL/GenBank/DDBJ whole genome shotgun (WGS) entry which is preliminary data.</text>
</comment>
<dbReference type="OrthoDB" id="433844at2759"/>
<feature type="region of interest" description="Disordered" evidence="3">
    <location>
        <begin position="365"/>
        <end position="420"/>
    </location>
</feature>
<evidence type="ECO:0000313" key="5">
    <source>
        <dbReference type="EMBL" id="CAE7746661.1"/>
    </source>
</evidence>
<feature type="region of interest" description="Disordered" evidence="3">
    <location>
        <begin position="300"/>
        <end position="327"/>
    </location>
</feature>
<dbReference type="Pfam" id="PF00233">
    <property type="entry name" value="PDEase_I"/>
    <property type="match status" value="1"/>
</dbReference>
<dbReference type="Proteomes" id="UP000649617">
    <property type="component" value="Unassembled WGS sequence"/>
</dbReference>
<dbReference type="GO" id="GO:0046872">
    <property type="term" value="F:metal ion binding"/>
    <property type="evidence" value="ECO:0007669"/>
    <property type="project" value="UniProtKB-KW"/>
</dbReference>
<dbReference type="Gene3D" id="1.10.1300.10">
    <property type="entry name" value="3'5'-cyclic nucleotide phosphodiesterase, catalytic domain"/>
    <property type="match status" value="1"/>
</dbReference>
<proteinExistence type="predicted"/>
<dbReference type="AlphaFoldDB" id="A0A812XUG1"/>
<evidence type="ECO:0000259" key="4">
    <source>
        <dbReference type="PROSITE" id="PS51845"/>
    </source>
</evidence>
<gene>
    <name evidence="5" type="primary">dnc</name>
    <name evidence="5" type="ORF">SPIL2461_LOCUS21564</name>
</gene>
<evidence type="ECO:0000256" key="1">
    <source>
        <dbReference type="ARBA" id="ARBA00022723"/>
    </source>
</evidence>
<accession>A0A812XUG1</accession>
<sequence>MYGVNAELFDTADEMYMTMDEFPPNELLEYFKTPDVKKSLRTVLLHFSDISNPMKPFPIAEQWATLVLEEFALQGDEEKALGIPIGPLNDRETVNMPLSQIGFIEFVVAPLALSLAVGPEQMQMGTFSTWRSNGMSATIFHSSSVEDMVSSVSERDATGALLACFVLRGSIVQALEEGSVANQFLHATLSPEVALYYAEAFGNDSKHQIVEIDLQSFNGEIIDVSDAKGCNRHGVKHGTKAYNFAVKHEVVLLAGYANPALLSEPFDTSAANHQTYRRGSSFADFASGLPYHVRNELNNWRRGSKAATRGKPQPRTSPTESVSNDDALQGSALRLATEKLAKDIANLEARKGLLDSMSKQLQNRIEQEARKKEEERQRKLEEEKRERQRQEELKRKREEEQRQEESWREEQRRKHAKWQAEENRGPKIWASCNVQEDLYEDFDRSTLHVALGNGGYIMLWDWVKGHAWSGIPKDLSDKLNGRGYHQSHATLAALSPDSSNYFVQFSDGRSQWRGPEGFTEAVQQYSARPAVVAFGPHDSWFVKWDDGCWQHEGLPRSLQNMLDSNRHRAVGFLSMSGIDDDDYIHSDIDDAAWFIRWEDGNGPAWKLTGSPTSLSEAIEEIQEWGGSVRSVEFGSHGEWVLRYAD</sequence>
<evidence type="ECO:0000313" key="6">
    <source>
        <dbReference type="Proteomes" id="UP000649617"/>
    </source>
</evidence>
<evidence type="ECO:0000256" key="3">
    <source>
        <dbReference type="SAM" id="MobiDB-lite"/>
    </source>
</evidence>
<feature type="compositionally biased region" description="Polar residues" evidence="3">
    <location>
        <begin position="314"/>
        <end position="326"/>
    </location>
</feature>
<organism evidence="5 6">
    <name type="scientific">Symbiodinium pilosum</name>
    <name type="common">Dinoflagellate</name>
    <dbReference type="NCBI Taxonomy" id="2952"/>
    <lineage>
        <taxon>Eukaryota</taxon>
        <taxon>Sar</taxon>
        <taxon>Alveolata</taxon>
        <taxon>Dinophyceae</taxon>
        <taxon>Suessiales</taxon>
        <taxon>Symbiodiniaceae</taxon>
        <taxon>Symbiodinium</taxon>
    </lineage>
</organism>
<dbReference type="GO" id="GO:0004114">
    <property type="term" value="F:3',5'-cyclic-nucleotide phosphodiesterase activity"/>
    <property type="evidence" value="ECO:0007669"/>
    <property type="project" value="InterPro"/>
</dbReference>
<dbReference type="InterPro" id="IPR036971">
    <property type="entry name" value="PDEase_catalytic_dom_sf"/>
</dbReference>
<dbReference type="PROSITE" id="PS51845">
    <property type="entry name" value="PDEASE_I_2"/>
    <property type="match status" value="1"/>
</dbReference>
<keyword evidence="6" id="KW-1185">Reference proteome</keyword>
<protein>
    <submittedName>
        <fullName evidence="5">Dnc protein</fullName>
    </submittedName>
</protein>
<dbReference type="InterPro" id="IPR002073">
    <property type="entry name" value="PDEase_catalytic_dom"/>
</dbReference>
<keyword evidence="2" id="KW-0378">Hydrolase</keyword>
<dbReference type="EMBL" id="CAJNIZ010046371">
    <property type="protein sequence ID" value="CAE7746661.1"/>
    <property type="molecule type" value="Genomic_DNA"/>
</dbReference>
<keyword evidence="1" id="KW-0479">Metal-binding</keyword>
<reference evidence="5" key="1">
    <citation type="submission" date="2021-02" db="EMBL/GenBank/DDBJ databases">
        <authorList>
            <person name="Dougan E. K."/>
            <person name="Rhodes N."/>
            <person name="Thang M."/>
            <person name="Chan C."/>
        </authorList>
    </citation>
    <scope>NUCLEOTIDE SEQUENCE</scope>
</reference>